<name>A0A8S1BGN3_ARCPL</name>
<dbReference type="GO" id="GO:0032934">
    <property type="term" value="F:sterol binding"/>
    <property type="evidence" value="ECO:0007669"/>
    <property type="project" value="InterPro"/>
</dbReference>
<organism evidence="7 8">
    <name type="scientific">Arctia plantaginis</name>
    <name type="common">Wood tiger moth</name>
    <name type="synonym">Phalaena plantaginis</name>
    <dbReference type="NCBI Taxonomy" id="874455"/>
    <lineage>
        <taxon>Eukaryota</taxon>
        <taxon>Metazoa</taxon>
        <taxon>Ecdysozoa</taxon>
        <taxon>Arthropoda</taxon>
        <taxon>Hexapoda</taxon>
        <taxon>Insecta</taxon>
        <taxon>Pterygota</taxon>
        <taxon>Neoptera</taxon>
        <taxon>Endopterygota</taxon>
        <taxon>Lepidoptera</taxon>
        <taxon>Glossata</taxon>
        <taxon>Ditrysia</taxon>
        <taxon>Noctuoidea</taxon>
        <taxon>Erebidae</taxon>
        <taxon>Arctiinae</taxon>
        <taxon>Arctia</taxon>
    </lineage>
</organism>
<comment type="subcellular location">
    <subcellularLocation>
        <location evidence="2">Endomembrane system</location>
    </subcellularLocation>
    <subcellularLocation>
        <location evidence="1">Endoplasmic reticulum</location>
    </subcellularLocation>
</comment>
<evidence type="ECO:0000256" key="4">
    <source>
        <dbReference type="ARBA" id="ARBA00023136"/>
    </source>
</evidence>
<feature type="region of interest" description="Disordered" evidence="5">
    <location>
        <begin position="1"/>
        <end position="34"/>
    </location>
</feature>
<evidence type="ECO:0000256" key="6">
    <source>
        <dbReference type="SAM" id="Phobius"/>
    </source>
</evidence>
<dbReference type="AlphaFoldDB" id="A0A8S1BGN3"/>
<evidence type="ECO:0000256" key="1">
    <source>
        <dbReference type="ARBA" id="ARBA00004240"/>
    </source>
</evidence>
<gene>
    <name evidence="7" type="ORF">APLA_LOCUS15571</name>
</gene>
<evidence type="ECO:0000256" key="2">
    <source>
        <dbReference type="ARBA" id="ARBA00004308"/>
    </source>
</evidence>
<dbReference type="PANTHER" id="PTHR46378:SF1">
    <property type="entry name" value="STEROL REGULATORY ELEMENT-BINDING PROTEIN CLEAVAGE-ACTIVATING PROTEIN"/>
    <property type="match status" value="1"/>
</dbReference>
<keyword evidence="3" id="KW-0256">Endoplasmic reticulum</keyword>
<dbReference type="GO" id="GO:0032936">
    <property type="term" value="C:SREBP-SCAP complex"/>
    <property type="evidence" value="ECO:0007669"/>
    <property type="project" value="TreeGrafter"/>
</dbReference>
<feature type="compositionally biased region" description="Polar residues" evidence="5">
    <location>
        <begin position="13"/>
        <end position="30"/>
    </location>
</feature>
<feature type="transmembrane region" description="Helical" evidence="6">
    <location>
        <begin position="51"/>
        <end position="69"/>
    </location>
</feature>
<dbReference type="Proteomes" id="UP000494256">
    <property type="component" value="Unassembled WGS sequence"/>
</dbReference>
<comment type="caution">
    <text evidence="7">The sequence shown here is derived from an EMBL/GenBank/DDBJ whole genome shotgun (WGS) entry which is preliminary data.</text>
</comment>
<dbReference type="GO" id="GO:0000139">
    <property type="term" value="C:Golgi membrane"/>
    <property type="evidence" value="ECO:0007669"/>
    <property type="project" value="InterPro"/>
</dbReference>
<evidence type="ECO:0000256" key="3">
    <source>
        <dbReference type="ARBA" id="ARBA00022824"/>
    </source>
</evidence>
<dbReference type="GO" id="GO:0045540">
    <property type="term" value="P:regulation of cholesterol biosynthetic process"/>
    <property type="evidence" value="ECO:0007669"/>
    <property type="project" value="TreeGrafter"/>
</dbReference>
<evidence type="ECO:0008006" key="9">
    <source>
        <dbReference type="Google" id="ProtNLM"/>
    </source>
</evidence>
<dbReference type="GO" id="GO:0032933">
    <property type="term" value="P:SREBP signaling pathway"/>
    <property type="evidence" value="ECO:0007669"/>
    <property type="project" value="InterPro"/>
</dbReference>
<dbReference type="OrthoDB" id="8053502at2759"/>
<dbReference type="PANTHER" id="PTHR46378">
    <property type="entry name" value="STEROL REGULATORY ELEMENT-BINDING PROTEIN CLEAVAGE-ACTIVATING PROTEIN"/>
    <property type="match status" value="1"/>
</dbReference>
<dbReference type="InterPro" id="IPR030225">
    <property type="entry name" value="SCAP"/>
</dbReference>
<dbReference type="GO" id="GO:0005789">
    <property type="term" value="C:endoplasmic reticulum membrane"/>
    <property type="evidence" value="ECO:0007669"/>
    <property type="project" value="InterPro"/>
</dbReference>
<keyword evidence="6" id="KW-0812">Transmembrane</keyword>
<feature type="transmembrane region" description="Helical" evidence="6">
    <location>
        <begin position="247"/>
        <end position="269"/>
    </location>
</feature>
<proteinExistence type="predicted"/>
<evidence type="ECO:0000313" key="8">
    <source>
        <dbReference type="Proteomes" id="UP000494256"/>
    </source>
</evidence>
<protein>
    <recommendedName>
        <fullName evidence="9">Sterol regulatory element-binding protein cleavage-activating protein</fullName>
    </recommendedName>
</protein>
<keyword evidence="6" id="KW-1133">Transmembrane helix</keyword>
<accession>A0A8S1BGN3</accession>
<evidence type="ECO:0000256" key="5">
    <source>
        <dbReference type="SAM" id="MobiDB-lite"/>
    </source>
</evidence>
<reference evidence="7 8" key="1">
    <citation type="submission" date="2020-04" db="EMBL/GenBank/DDBJ databases">
        <authorList>
            <person name="Wallbank WR R."/>
            <person name="Pardo Diaz C."/>
            <person name="Kozak K."/>
            <person name="Martin S."/>
            <person name="Jiggins C."/>
            <person name="Moest M."/>
            <person name="Warren A I."/>
            <person name="Byers J.R.P. K."/>
            <person name="Montejo-Kovacevich G."/>
            <person name="Yen C E."/>
        </authorList>
    </citation>
    <scope>NUCLEOTIDE SEQUENCE [LARGE SCALE GENOMIC DNA]</scope>
</reference>
<keyword evidence="4 6" id="KW-0472">Membrane</keyword>
<dbReference type="EMBL" id="CADEBD010000458">
    <property type="protein sequence ID" value="CAB3256174.1"/>
    <property type="molecule type" value="Genomic_DNA"/>
</dbReference>
<evidence type="ECO:0000313" key="7">
    <source>
        <dbReference type="EMBL" id="CAB3256174.1"/>
    </source>
</evidence>
<sequence>MTKSKSHPRLNGLSHNSPTDVVAKRNSSPGHQDHRVPKRIRLVNMWARTRFFQRAFMVWMLVWISMIVYDSGVVDYFISNIEKTDIEVNKKIDEKKEPKQPMYGFYNSSESPLVFPPLLDIVETEKTDVDANDTIMLKHSPHSRPWSRLSSQHWSGILSLYNESVAGHHVAVLPPILLSHRIAPELAAGIRNPDERDPPPMRWQALAAALDPPDYVPDFESMDTKGQPHQWGKDTDLPIYPTTPMEILLLAILCTISVAVIAYMMVVLYRCVCSRHYAEWRASWNDDEEYRKIIAKQPQFSQEVECLVTDGEKVVSSCLQGTIKVWDSQNGELITNIDRGAYFKLQRELCDKVSKKK</sequence>